<reference evidence="3 4" key="2">
    <citation type="submission" date="2017-09" db="EMBL/GenBank/DDBJ databases">
        <title>Extensive intraspecific genome diversity in a model arbuscular mycorrhizal fungus.</title>
        <authorList>
            <person name="Chen E.C."/>
            <person name="Morin E."/>
            <person name="Beaudet D."/>
            <person name="Noel J."/>
            <person name="Ndikumana S."/>
            <person name="Charron P."/>
            <person name="St-Onge C."/>
            <person name="Giorgi J."/>
            <person name="Grigoriev I.V."/>
            <person name="Roux C."/>
            <person name="Martin F.M."/>
            <person name="Corradi N."/>
        </authorList>
    </citation>
    <scope>NUCLEOTIDE SEQUENCE [LARGE SCALE GENOMIC DNA]</scope>
    <source>
        <strain evidence="3 4">A5</strain>
    </source>
</reference>
<proteinExistence type="predicted"/>
<name>A0A2N0PP88_9GLOM</name>
<dbReference type="Proteomes" id="UP000232722">
    <property type="component" value="Unassembled WGS sequence"/>
</dbReference>
<dbReference type="AlphaFoldDB" id="A0A2N0PP88"/>
<protein>
    <submittedName>
        <fullName evidence="3">Uncharacterized protein</fullName>
    </submittedName>
</protein>
<dbReference type="VEuPathDB" id="FungiDB:RhiirA1_411643"/>
<gene>
    <name evidence="3" type="ORF">RhiirA5_399182</name>
</gene>
<dbReference type="VEuPathDB" id="FungiDB:RhiirFUN_023116"/>
<reference evidence="3 4" key="1">
    <citation type="submission" date="2016-04" db="EMBL/GenBank/DDBJ databases">
        <title>Genome analyses suggest a sexual origin of heterokaryosis in a supposedly ancient asexual fungus.</title>
        <authorList>
            <person name="Ropars J."/>
            <person name="Sedzielewska K."/>
            <person name="Noel J."/>
            <person name="Charron P."/>
            <person name="Farinelli L."/>
            <person name="Marton T."/>
            <person name="Kruger M."/>
            <person name="Pelin A."/>
            <person name="Brachmann A."/>
            <person name="Corradi N."/>
        </authorList>
    </citation>
    <scope>NUCLEOTIDE SEQUENCE [LARGE SCALE GENOMIC DNA]</scope>
    <source>
        <strain evidence="3 4">A5</strain>
    </source>
</reference>
<keyword evidence="2" id="KW-1133">Transmembrane helix</keyword>
<feature type="region of interest" description="Disordered" evidence="1">
    <location>
        <begin position="1"/>
        <end position="67"/>
    </location>
</feature>
<feature type="compositionally biased region" description="Low complexity" evidence="1">
    <location>
        <begin position="14"/>
        <end position="39"/>
    </location>
</feature>
<accession>A0A2N0PP88</accession>
<organism evidence="3 4">
    <name type="scientific">Rhizophagus irregularis</name>
    <dbReference type="NCBI Taxonomy" id="588596"/>
    <lineage>
        <taxon>Eukaryota</taxon>
        <taxon>Fungi</taxon>
        <taxon>Fungi incertae sedis</taxon>
        <taxon>Mucoromycota</taxon>
        <taxon>Glomeromycotina</taxon>
        <taxon>Glomeromycetes</taxon>
        <taxon>Glomerales</taxon>
        <taxon>Glomeraceae</taxon>
        <taxon>Rhizophagus</taxon>
    </lineage>
</organism>
<evidence type="ECO:0000313" key="4">
    <source>
        <dbReference type="Proteomes" id="UP000232722"/>
    </source>
</evidence>
<keyword evidence="2" id="KW-0812">Transmembrane</keyword>
<evidence type="ECO:0000256" key="1">
    <source>
        <dbReference type="SAM" id="MobiDB-lite"/>
    </source>
</evidence>
<evidence type="ECO:0000256" key="2">
    <source>
        <dbReference type="SAM" id="Phobius"/>
    </source>
</evidence>
<feature type="compositionally biased region" description="Polar residues" evidence="1">
    <location>
        <begin position="107"/>
        <end position="121"/>
    </location>
</feature>
<dbReference type="VEuPathDB" id="FungiDB:FUN_017751"/>
<feature type="region of interest" description="Disordered" evidence="1">
    <location>
        <begin position="96"/>
        <end position="133"/>
    </location>
</feature>
<keyword evidence="2" id="KW-0472">Membrane</keyword>
<feature type="transmembrane region" description="Helical" evidence="2">
    <location>
        <begin position="74"/>
        <end position="94"/>
    </location>
</feature>
<sequence>MATPVPIQKRQEATEPTETTEPTDQGDQSGQSNQNSQSSADPCSESALDDNVPTTSEGQDVKIKKRDESKMQQIFKVFILFAFIIAVIAIPVPVQKRQGHNCPPSSPEINQSDTFPVSSDPKSPDGLKPFNCP</sequence>
<comment type="caution">
    <text evidence="3">The sequence shown here is derived from an EMBL/GenBank/DDBJ whole genome shotgun (WGS) entry which is preliminary data.</text>
</comment>
<evidence type="ECO:0000313" key="3">
    <source>
        <dbReference type="EMBL" id="PKC08633.1"/>
    </source>
</evidence>
<dbReference type="EMBL" id="LLXJ01000528">
    <property type="protein sequence ID" value="PKC08633.1"/>
    <property type="molecule type" value="Genomic_DNA"/>
</dbReference>